<keyword evidence="3" id="KW-1185">Reference proteome</keyword>
<feature type="transmembrane region" description="Helical" evidence="1">
    <location>
        <begin position="65"/>
        <end position="83"/>
    </location>
</feature>
<comment type="caution">
    <text evidence="2">The sequence shown here is derived from an EMBL/GenBank/DDBJ whole genome shotgun (WGS) entry which is preliminary data.</text>
</comment>
<evidence type="ECO:0000313" key="2">
    <source>
        <dbReference type="EMBL" id="KAG7576281.1"/>
    </source>
</evidence>
<reference evidence="2 3" key="1">
    <citation type="submission" date="2020-12" db="EMBL/GenBank/DDBJ databases">
        <title>Concerted genomic and epigenomic changes stabilize Arabidopsis allopolyploids.</title>
        <authorList>
            <person name="Chen Z."/>
        </authorList>
    </citation>
    <scope>NUCLEOTIDE SEQUENCE [LARGE SCALE GENOMIC DNA]</scope>
    <source>
        <strain evidence="2">Allo738</strain>
        <tissue evidence="2">Leaf</tissue>
    </source>
</reference>
<keyword evidence="1" id="KW-0472">Membrane</keyword>
<dbReference type="Proteomes" id="UP000694240">
    <property type="component" value="Chromosome 8"/>
</dbReference>
<protein>
    <submittedName>
        <fullName evidence="2">Uncharacterized protein</fullName>
    </submittedName>
</protein>
<sequence length="203" mass="23614">MAKKSKRNNNRKRRTKIPEKVIVFGVNDPVTRTGWTILAFLCVFGVVVSVRALKIEMDIVGYKYLGMVVVSLYVIQVLTSIFSEAPSPVYRAHRWVRMVVPLILFTIIYFTVFNFPTFAVSVLVISIIFGIFVLVQLVFPVEGFHFFYVVVILVFGGFSALYACDYDPKIQPFWFCFFTLYVFELFIYYFNYPGPTHRAFSFY</sequence>
<gene>
    <name evidence="2" type="ORF">ISN45_Aa03g006850</name>
</gene>
<feature type="transmembrane region" description="Helical" evidence="1">
    <location>
        <begin position="173"/>
        <end position="190"/>
    </location>
</feature>
<accession>A0A8T2AQ40</accession>
<keyword evidence="1" id="KW-0812">Transmembrane</keyword>
<organism evidence="2 3">
    <name type="scientific">Arabidopsis thaliana x Arabidopsis arenosa</name>
    <dbReference type="NCBI Taxonomy" id="1240361"/>
    <lineage>
        <taxon>Eukaryota</taxon>
        <taxon>Viridiplantae</taxon>
        <taxon>Streptophyta</taxon>
        <taxon>Embryophyta</taxon>
        <taxon>Tracheophyta</taxon>
        <taxon>Spermatophyta</taxon>
        <taxon>Magnoliopsida</taxon>
        <taxon>eudicotyledons</taxon>
        <taxon>Gunneridae</taxon>
        <taxon>Pentapetalae</taxon>
        <taxon>rosids</taxon>
        <taxon>malvids</taxon>
        <taxon>Brassicales</taxon>
        <taxon>Brassicaceae</taxon>
        <taxon>Camelineae</taxon>
        <taxon>Arabidopsis</taxon>
    </lineage>
</organism>
<evidence type="ECO:0000256" key="1">
    <source>
        <dbReference type="SAM" id="Phobius"/>
    </source>
</evidence>
<feature type="transmembrane region" description="Helical" evidence="1">
    <location>
        <begin position="120"/>
        <end position="139"/>
    </location>
</feature>
<keyword evidence="1" id="KW-1133">Transmembrane helix</keyword>
<feature type="transmembrane region" description="Helical" evidence="1">
    <location>
        <begin position="95"/>
        <end position="113"/>
    </location>
</feature>
<proteinExistence type="predicted"/>
<name>A0A8T2AQ40_9BRAS</name>
<evidence type="ECO:0000313" key="3">
    <source>
        <dbReference type="Proteomes" id="UP000694240"/>
    </source>
</evidence>
<dbReference type="EMBL" id="JAEFBK010000008">
    <property type="protein sequence ID" value="KAG7576281.1"/>
    <property type="molecule type" value="Genomic_DNA"/>
</dbReference>
<dbReference type="AlphaFoldDB" id="A0A8T2AQ40"/>
<feature type="transmembrane region" description="Helical" evidence="1">
    <location>
        <begin position="34"/>
        <end position="53"/>
    </location>
</feature>
<feature type="transmembrane region" description="Helical" evidence="1">
    <location>
        <begin position="145"/>
        <end position="164"/>
    </location>
</feature>